<accession>A0A1Y2ABV1</accession>
<organism evidence="1 2">
    <name type="scientific">Clohesyomyces aquaticus</name>
    <dbReference type="NCBI Taxonomy" id="1231657"/>
    <lineage>
        <taxon>Eukaryota</taxon>
        <taxon>Fungi</taxon>
        <taxon>Dikarya</taxon>
        <taxon>Ascomycota</taxon>
        <taxon>Pezizomycotina</taxon>
        <taxon>Dothideomycetes</taxon>
        <taxon>Pleosporomycetidae</taxon>
        <taxon>Pleosporales</taxon>
        <taxon>Lindgomycetaceae</taxon>
        <taxon>Clohesyomyces</taxon>
    </lineage>
</organism>
<evidence type="ECO:0000313" key="2">
    <source>
        <dbReference type="Proteomes" id="UP000193144"/>
    </source>
</evidence>
<protein>
    <submittedName>
        <fullName evidence="1">Uncharacterized protein</fullName>
    </submittedName>
</protein>
<reference evidence="1 2" key="1">
    <citation type="submission" date="2016-07" db="EMBL/GenBank/DDBJ databases">
        <title>Pervasive Adenine N6-methylation of Active Genes in Fungi.</title>
        <authorList>
            <consortium name="DOE Joint Genome Institute"/>
            <person name="Mondo S.J."/>
            <person name="Dannebaum R.O."/>
            <person name="Kuo R.C."/>
            <person name="Labutti K."/>
            <person name="Haridas S."/>
            <person name="Kuo A."/>
            <person name="Salamov A."/>
            <person name="Ahrendt S.R."/>
            <person name="Lipzen A."/>
            <person name="Sullivan W."/>
            <person name="Andreopoulos W.B."/>
            <person name="Clum A."/>
            <person name="Lindquist E."/>
            <person name="Daum C."/>
            <person name="Ramamoorthy G.K."/>
            <person name="Gryganskyi A."/>
            <person name="Culley D."/>
            <person name="Magnuson J.K."/>
            <person name="James T.Y."/>
            <person name="O'Malley M.A."/>
            <person name="Stajich J.E."/>
            <person name="Spatafora J.W."/>
            <person name="Visel A."/>
            <person name="Grigoriev I.V."/>
        </authorList>
    </citation>
    <scope>NUCLEOTIDE SEQUENCE [LARGE SCALE GENOMIC DNA]</scope>
    <source>
        <strain evidence="1 2">CBS 115471</strain>
    </source>
</reference>
<dbReference type="EMBL" id="MCFA01000001">
    <property type="protein sequence ID" value="ORY19767.1"/>
    <property type="molecule type" value="Genomic_DNA"/>
</dbReference>
<evidence type="ECO:0000313" key="1">
    <source>
        <dbReference type="EMBL" id="ORY19767.1"/>
    </source>
</evidence>
<dbReference type="Proteomes" id="UP000193144">
    <property type="component" value="Unassembled WGS sequence"/>
</dbReference>
<dbReference type="AlphaFoldDB" id="A0A1Y2ABV1"/>
<keyword evidence="2" id="KW-1185">Reference proteome</keyword>
<name>A0A1Y2ABV1_9PLEO</name>
<proteinExistence type="predicted"/>
<gene>
    <name evidence="1" type="ORF">BCR34DRAFT_3005</name>
</gene>
<comment type="caution">
    <text evidence="1">The sequence shown here is derived from an EMBL/GenBank/DDBJ whole genome shotgun (WGS) entry which is preliminary data.</text>
</comment>
<sequence>MLEERADRRSGFRRFRSDPWVVDVLGFGTGRPTETCSTTGADCCLLSWHSPVRTRAAVARAPTAPLVPSNHAHGHRLCIHQLSRTPNSIGRFGDAAACRPLQYKQLCRVGTQNQRHTTCHHRDFPAGSAVTVDPSSARPAARRLAYRWTIARAGCPGHSFRRTRALSRTSTSCSIALRTRPHL</sequence>